<dbReference type="OrthoDB" id="3058674at2759"/>
<gene>
    <name evidence="2" type="ORF">E1B28_013153</name>
</gene>
<accession>A0A9P7RPN1</accession>
<dbReference type="AlphaFoldDB" id="A0A9P7RPN1"/>
<dbReference type="GeneID" id="66082228"/>
<feature type="transmembrane region" description="Helical" evidence="1">
    <location>
        <begin position="12"/>
        <end position="35"/>
    </location>
</feature>
<proteinExistence type="predicted"/>
<dbReference type="EMBL" id="CM032189">
    <property type="protein sequence ID" value="KAG7087172.1"/>
    <property type="molecule type" value="Genomic_DNA"/>
</dbReference>
<evidence type="ECO:0000313" key="3">
    <source>
        <dbReference type="Proteomes" id="UP001049176"/>
    </source>
</evidence>
<keyword evidence="1" id="KW-0812">Transmembrane</keyword>
<reference evidence="2" key="1">
    <citation type="journal article" date="2021" name="Genome Biol. Evol.">
        <title>The assembled and annotated genome of the fairy-ring fungus Marasmius oreades.</title>
        <authorList>
            <person name="Hiltunen M."/>
            <person name="Ament-Velasquez S.L."/>
            <person name="Johannesson H."/>
        </authorList>
    </citation>
    <scope>NUCLEOTIDE SEQUENCE</scope>
    <source>
        <strain evidence="2">03SP1</strain>
    </source>
</reference>
<dbReference type="Proteomes" id="UP001049176">
    <property type="component" value="Chromosome 9"/>
</dbReference>
<dbReference type="KEGG" id="more:E1B28_013153"/>
<name>A0A9P7RPN1_9AGAR</name>
<keyword evidence="1" id="KW-1133">Transmembrane helix</keyword>
<keyword evidence="1" id="KW-0472">Membrane</keyword>
<dbReference type="RefSeq" id="XP_043003643.1">
    <property type="nucleotide sequence ID" value="XM_043158299.1"/>
</dbReference>
<keyword evidence="3" id="KW-1185">Reference proteome</keyword>
<organism evidence="2 3">
    <name type="scientific">Marasmius oreades</name>
    <name type="common">fairy-ring Marasmius</name>
    <dbReference type="NCBI Taxonomy" id="181124"/>
    <lineage>
        <taxon>Eukaryota</taxon>
        <taxon>Fungi</taxon>
        <taxon>Dikarya</taxon>
        <taxon>Basidiomycota</taxon>
        <taxon>Agaricomycotina</taxon>
        <taxon>Agaricomycetes</taxon>
        <taxon>Agaricomycetidae</taxon>
        <taxon>Agaricales</taxon>
        <taxon>Marasmiineae</taxon>
        <taxon>Marasmiaceae</taxon>
        <taxon>Marasmius</taxon>
    </lineage>
</organism>
<evidence type="ECO:0000313" key="2">
    <source>
        <dbReference type="EMBL" id="KAG7087172.1"/>
    </source>
</evidence>
<protein>
    <submittedName>
        <fullName evidence="2">Uncharacterized protein</fullName>
    </submittedName>
</protein>
<comment type="caution">
    <text evidence="2">The sequence shown here is derived from an EMBL/GenBank/DDBJ whole genome shotgun (WGS) entry which is preliminary data.</text>
</comment>
<evidence type="ECO:0000256" key="1">
    <source>
        <dbReference type="SAM" id="Phobius"/>
    </source>
</evidence>
<sequence length="140" mass="14882">MLLRIAPAIISSLTFIVVNQFYFSLLISSLAVVPFSHGLQIDVSPTVIAGSFSAVKWTRDLCNDPITFGLVSVSLDGDNESLRYLVSVWAGDVKSGTTRVVFPSLGQTVSVGSSKGNRNRNIPANLTVAGPRKTGIGSKQ</sequence>